<sequence length="73" mass="8037">MEYEEKGTGAAGAPRKDDEESAATPRRAMTVSEAGRKGGITVRDERGHAFYEEIGRKGGQKVRELIERGKTRT</sequence>
<accession>A0A7I9VMU0</accession>
<reference evidence="3" key="1">
    <citation type="journal article" date="2020" name="Appl. Environ. Microbiol.">
        <title>Diazotrophic Anaeromyxobacter Isolates from Soils.</title>
        <authorList>
            <person name="Masuda Y."/>
            <person name="Yamanaka H."/>
            <person name="Xu Z.X."/>
            <person name="Shiratori Y."/>
            <person name="Aono T."/>
            <person name="Amachi S."/>
            <person name="Senoo K."/>
            <person name="Itoh H."/>
        </authorList>
    </citation>
    <scope>NUCLEOTIDE SEQUENCE [LARGE SCALE GENOMIC DNA]</scope>
    <source>
        <strain evidence="3">R267</strain>
    </source>
</reference>
<organism evidence="2 3">
    <name type="scientific">Anaeromyxobacter diazotrophicus</name>
    <dbReference type="NCBI Taxonomy" id="2590199"/>
    <lineage>
        <taxon>Bacteria</taxon>
        <taxon>Pseudomonadati</taxon>
        <taxon>Myxococcota</taxon>
        <taxon>Myxococcia</taxon>
        <taxon>Myxococcales</taxon>
        <taxon>Cystobacterineae</taxon>
        <taxon>Anaeromyxobacteraceae</taxon>
        <taxon>Anaeromyxobacter</taxon>
    </lineage>
</organism>
<comment type="caution">
    <text evidence="2">The sequence shown here is derived from an EMBL/GenBank/DDBJ whole genome shotgun (WGS) entry which is preliminary data.</text>
</comment>
<protein>
    <recommendedName>
        <fullName evidence="4">Em GEA1 (EM1)</fullName>
    </recommendedName>
</protein>
<evidence type="ECO:0008006" key="4">
    <source>
        <dbReference type="Google" id="ProtNLM"/>
    </source>
</evidence>
<name>A0A7I9VMU0_9BACT</name>
<dbReference type="EMBL" id="BJTG01000004">
    <property type="protein sequence ID" value="GEJ57449.1"/>
    <property type="molecule type" value="Genomic_DNA"/>
</dbReference>
<proteinExistence type="predicted"/>
<feature type="region of interest" description="Disordered" evidence="1">
    <location>
        <begin position="1"/>
        <end position="42"/>
    </location>
</feature>
<evidence type="ECO:0000256" key="1">
    <source>
        <dbReference type="SAM" id="MobiDB-lite"/>
    </source>
</evidence>
<dbReference type="RefSeq" id="WP_176064484.1">
    <property type="nucleotide sequence ID" value="NZ_BJTG01000004.1"/>
</dbReference>
<gene>
    <name evidence="2" type="ORF">AMYX_21900</name>
</gene>
<dbReference type="Proteomes" id="UP000503640">
    <property type="component" value="Unassembled WGS sequence"/>
</dbReference>
<keyword evidence="3" id="KW-1185">Reference proteome</keyword>
<evidence type="ECO:0000313" key="2">
    <source>
        <dbReference type="EMBL" id="GEJ57449.1"/>
    </source>
</evidence>
<evidence type="ECO:0000313" key="3">
    <source>
        <dbReference type="Proteomes" id="UP000503640"/>
    </source>
</evidence>
<dbReference type="AlphaFoldDB" id="A0A7I9VMU0"/>